<organism evidence="12 13">
    <name type="scientific">Nematostella vectensis</name>
    <name type="common">Starlet sea anemone</name>
    <dbReference type="NCBI Taxonomy" id="45351"/>
    <lineage>
        <taxon>Eukaryota</taxon>
        <taxon>Metazoa</taxon>
        <taxon>Cnidaria</taxon>
        <taxon>Anthozoa</taxon>
        <taxon>Hexacorallia</taxon>
        <taxon>Actiniaria</taxon>
        <taxon>Edwardsiidae</taxon>
        <taxon>Nematostella</taxon>
    </lineage>
</organism>
<feature type="domain" description="G-protein coupled receptors family 1 profile" evidence="10">
    <location>
        <begin position="267"/>
        <end position="441"/>
    </location>
</feature>
<feature type="compositionally biased region" description="Basic and acidic residues" evidence="8">
    <location>
        <begin position="86"/>
        <end position="109"/>
    </location>
</feature>
<dbReference type="AlphaFoldDB" id="A7RHS5"/>
<feature type="transmembrane region" description="Helical" evidence="9">
    <location>
        <begin position="326"/>
        <end position="351"/>
    </location>
</feature>
<dbReference type="Pfam" id="PF00001">
    <property type="entry name" value="7tm_1"/>
    <property type="match status" value="1"/>
</dbReference>
<dbReference type="GO" id="GO:0016020">
    <property type="term" value="C:membrane"/>
    <property type="evidence" value="ECO:0007669"/>
    <property type="project" value="UniProtKB-SubCell"/>
</dbReference>
<dbReference type="InterPro" id="IPR000276">
    <property type="entry name" value="GPCR_Rhodpsn"/>
</dbReference>
<evidence type="ECO:0000256" key="3">
    <source>
        <dbReference type="ARBA" id="ARBA00022692"/>
    </source>
</evidence>
<dbReference type="Gene3D" id="1.20.1070.10">
    <property type="entry name" value="Rhodopsin 7-helix transmembrane proteins"/>
    <property type="match status" value="1"/>
</dbReference>
<evidence type="ECO:0000256" key="7">
    <source>
        <dbReference type="RuleBase" id="RU000688"/>
    </source>
</evidence>
<dbReference type="PROSITE" id="PS00237">
    <property type="entry name" value="G_PROTEIN_RECEP_F1_1"/>
    <property type="match status" value="1"/>
</dbReference>
<keyword evidence="3 7" id="KW-0812">Transmembrane</keyword>
<dbReference type="SUPFAM" id="SSF81321">
    <property type="entry name" value="Family A G protein-coupled receptor-like"/>
    <property type="match status" value="1"/>
</dbReference>
<comment type="subcellular location">
    <subcellularLocation>
        <location evidence="1">Membrane</location>
    </subcellularLocation>
</comment>
<gene>
    <name evidence="12" type="ORF">NEMVEDRAFT_v1g238362</name>
</gene>
<evidence type="ECO:0000256" key="1">
    <source>
        <dbReference type="ARBA" id="ARBA00004370"/>
    </source>
</evidence>
<feature type="compositionally biased region" description="Acidic residues" evidence="8">
    <location>
        <begin position="52"/>
        <end position="85"/>
    </location>
</feature>
<comment type="similarity">
    <text evidence="7">Belongs to the G-protein coupled receptor 1 family.</text>
</comment>
<dbReference type="GO" id="GO:0004930">
    <property type="term" value="F:G protein-coupled receptor activity"/>
    <property type="evidence" value="ECO:0007669"/>
    <property type="project" value="UniProtKB-KW"/>
</dbReference>
<dbReference type="eggNOG" id="KOG4259">
    <property type="taxonomic scope" value="Eukaryota"/>
</dbReference>
<dbReference type="InterPro" id="IPR003034">
    <property type="entry name" value="SAP_dom"/>
</dbReference>
<keyword evidence="13" id="KW-1185">Reference proteome</keyword>
<dbReference type="Pfam" id="PF18592">
    <property type="entry name" value="Tho1_MOS11_C"/>
    <property type="match status" value="1"/>
</dbReference>
<evidence type="ECO:0000256" key="9">
    <source>
        <dbReference type="SAM" id="Phobius"/>
    </source>
</evidence>
<dbReference type="EMBL" id="DS469511">
    <property type="protein sequence ID" value="EDO48904.1"/>
    <property type="molecule type" value="Genomic_DNA"/>
</dbReference>
<keyword evidence="7" id="KW-0297">G-protein coupled receptor</keyword>
<dbReference type="PRINTS" id="PR00237">
    <property type="entry name" value="GPCRRHODOPSN"/>
</dbReference>
<keyword evidence="7" id="KW-0807">Transducer</keyword>
<comment type="similarity">
    <text evidence="6">Belongs to the SAP domain-containing ribonucleoprotein family.</text>
</comment>
<keyword evidence="2" id="KW-0597">Phosphoprotein</keyword>
<dbReference type="GO" id="GO:0005634">
    <property type="term" value="C:nucleus"/>
    <property type="evidence" value="ECO:0000318"/>
    <property type="project" value="GO_Central"/>
</dbReference>
<proteinExistence type="inferred from homology"/>
<reference evidence="12 13" key="1">
    <citation type="journal article" date="2007" name="Science">
        <title>Sea anemone genome reveals ancestral eumetazoan gene repertoire and genomic organization.</title>
        <authorList>
            <person name="Putnam N.H."/>
            <person name="Srivastava M."/>
            <person name="Hellsten U."/>
            <person name="Dirks B."/>
            <person name="Chapman J."/>
            <person name="Salamov A."/>
            <person name="Terry A."/>
            <person name="Shapiro H."/>
            <person name="Lindquist E."/>
            <person name="Kapitonov V.V."/>
            <person name="Jurka J."/>
            <person name="Genikhovich G."/>
            <person name="Grigoriev I.V."/>
            <person name="Lucas S.M."/>
            <person name="Steele R.E."/>
            <person name="Finnerty J.R."/>
            <person name="Technau U."/>
            <person name="Martindale M.Q."/>
            <person name="Rokhsar D.S."/>
        </authorList>
    </citation>
    <scope>NUCLEOTIDE SEQUENCE [LARGE SCALE GENOMIC DNA]</scope>
    <source>
        <strain evidence="13">CH2 X CH6</strain>
    </source>
</reference>
<dbReference type="PANTHER" id="PTHR46551:SF1">
    <property type="entry name" value="SAP DOMAIN-CONTAINING RIBONUCLEOPROTEIN"/>
    <property type="match status" value="1"/>
</dbReference>
<evidence type="ECO:0000256" key="5">
    <source>
        <dbReference type="ARBA" id="ARBA00023136"/>
    </source>
</evidence>
<feature type="region of interest" description="Disordered" evidence="8">
    <location>
        <begin position="44"/>
        <end position="124"/>
    </location>
</feature>
<sequence>MADAVNVKKLKVAELKKELQQHGLTVKGNKSDLQARLTEFLQGQGVALHEGEDVEGDDDLDNDDHDEDDVLADDSVDDLVAEESLSEEKKESSSLSADEVKSGKTEKIENPLPANGKEKKSSITAAKLTVNSAASENERKLQRMKRFGGPVSENDRKLARAERFGINLKETGKQDVNTTSTTQATPIDVNKLKKRAERFGVVSPAVSNIVEKEKLLKRKERFGVTTVAAATADPLEIKKKKRAERFSNRKSSSLKNLPEKQRKTVGASSLNLCAVNIDRYINIKYPLHYWGIVNCKTCLWSLVVLWVFAFIVASPSIYTTGKSIEWYWILYALAALVLPMIVIIFCSSEIIKITRRQLRRITPSVRDRHQVVAIRVRKNRKDIMTFVIITIVYLVSFTPNLICCFIYFFTPLDKRGSSMPSYFLWSELFLLTSSSLNPIIYSSKNRDFRAALKRLHGCKG</sequence>
<evidence type="ECO:0000256" key="2">
    <source>
        <dbReference type="ARBA" id="ARBA00022553"/>
    </source>
</evidence>
<keyword evidence="4 9" id="KW-1133">Transmembrane helix</keyword>
<feature type="transmembrane region" description="Helical" evidence="9">
    <location>
        <begin position="383"/>
        <end position="410"/>
    </location>
</feature>
<dbReference type="CDD" id="cd00637">
    <property type="entry name" value="7tm_classA_rhodopsin-like"/>
    <property type="match status" value="1"/>
</dbReference>
<dbReference type="STRING" id="45351.A7RHS5"/>
<dbReference type="Gene3D" id="1.10.720.30">
    <property type="entry name" value="SAP domain"/>
    <property type="match status" value="1"/>
</dbReference>
<feature type="transmembrane region" description="Helical" evidence="9">
    <location>
        <begin position="298"/>
        <end position="320"/>
    </location>
</feature>
<dbReference type="eggNOG" id="KOG3656">
    <property type="taxonomic scope" value="Eukaryota"/>
</dbReference>
<evidence type="ECO:0000313" key="12">
    <source>
        <dbReference type="EMBL" id="EDO48904.1"/>
    </source>
</evidence>
<dbReference type="InterPro" id="IPR036361">
    <property type="entry name" value="SAP_dom_sf"/>
</dbReference>
<dbReference type="InterPro" id="IPR040746">
    <property type="entry name" value="THO1_MOS11_C"/>
</dbReference>
<protein>
    <recommendedName>
        <fullName evidence="14">SAP domain-containing protein</fullName>
    </recommendedName>
</protein>
<evidence type="ECO:0000259" key="11">
    <source>
        <dbReference type="PROSITE" id="PS50800"/>
    </source>
</evidence>
<accession>A7RHS5</accession>
<evidence type="ECO:0000256" key="4">
    <source>
        <dbReference type="ARBA" id="ARBA00022989"/>
    </source>
</evidence>
<dbReference type="SUPFAM" id="SSF68906">
    <property type="entry name" value="SAP domain"/>
    <property type="match status" value="1"/>
</dbReference>
<dbReference type="PROSITE" id="PS50800">
    <property type="entry name" value="SAP"/>
    <property type="match status" value="1"/>
</dbReference>
<dbReference type="HOGENOM" id="CLU_594898_0_0_1"/>
<feature type="domain" description="SAP" evidence="11">
    <location>
        <begin position="7"/>
        <end position="41"/>
    </location>
</feature>
<evidence type="ECO:0000313" key="13">
    <source>
        <dbReference type="Proteomes" id="UP000001593"/>
    </source>
</evidence>
<keyword evidence="7" id="KW-0675">Receptor</keyword>
<dbReference type="InterPro" id="IPR017452">
    <property type="entry name" value="GPCR_Rhodpsn_7TM"/>
</dbReference>
<dbReference type="Proteomes" id="UP000001593">
    <property type="component" value="Unassembled WGS sequence"/>
</dbReference>
<evidence type="ECO:0008006" key="14">
    <source>
        <dbReference type="Google" id="ProtNLM"/>
    </source>
</evidence>
<dbReference type="InParanoid" id="A7RHS5"/>
<evidence type="ECO:0000256" key="8">
    <source>
        <dbReference type="SAM" id="MobiDB-lite"/>
    </source>
</evidence>
<dbReference type="PANTHER" id="PTHR46551">
    <property type="entry name" value="SAP DOMAIN-CONTAINING RIBONUCLEOPROTEIN"/>
    <property type="match status" value="1"/>
</dbReference>
<dbReference type="PROSITE" id="PS50262">
    <property type="entry name" value="G_PROTEIN_RECEP_F1_2"/>
    <property type="match status" value="1"/>
</dbReference>
<evidence type="ECO:0000259" key="10">
    <source>
        <dbReference type="PROSITE" id="PS50262"/>
    </source>
</evidence>
<dbReference type="InterPro" id="IPR052240">
    <property type="entry name" value="SAP_domain_ribonucleoprotein"/>
</dbReference>
<dbReference type="GO" id="GO:0016973">
    <property type="term" value="P:poly(A)+ mRNA export from nucleus"/>
    <property type="evidence" value="ECO:0000318"/>
    <property type="project" value="GO_Central"/>
</dbReference>
<dbReference type="SMART" id="SM00513">
    <property type="entry name" value="SAP"/>
    <property type="match status" value="1"/>
</dbReference>
<keyword evidence="5 9" id="KW-0472">Membrane</keyword>
<evidence type="ECO:0000256" key="6">
    <source>
        <dbReference type="ARBA" id="ARBA00046328"/>
    </source>
</evidence>
<feature type="transmembrane region" description="Helical" evidence="9">
    <location>
        <begin position="422"/>
        <end position="441"/>
    </location>
</feature>
<name>A7RHS5_NEMVE</name>
<dbReference type="Pfam" id="PF02037">
    <property type="entry name" value="SAP"/>
    <property type="match status" value="1"/>
</dbReference>